<dbReference type="AlphaFoldDB" id="A0A6I2MBF6"/>
<protein>
    <submittedName>
        <fullName evidence="1">Uncharacterized protein</fullName>
    </submittedName>
</protein>
<comment type="caution">
    <text evidence="1">The sequence shown here is derived from an EMBL/GenBank/DDBJ whole genome shotgun (WGS) entry which is preliminary data.</text>
</comment>
<accession>A0A6I2MBF6</accession>
<gene>
    <name evidence="1" type="ORF">GJU41_11940</name>
</gene>
<evidence type="ECO:0000313" key="1">
    <source>
        <dbReference type="EMBL" id="MRX54684.1"/>
    </source>
</evidence>
<dbReference type="EMBL" id="WKKF01000002">
    <property type="protein sequence ID" value="MRX54684.1"/>
    <property type="molecule type" value="Genomic_DNA"/>
</dbReference>
<organism evidence="1 2">
    <name type="scientific">Metabacillus idriensis</name>
    <dbReference type="NCBI Taxonomy" id="324768"/>
    <lineage>
        <taxon>Bacteria</taxon>
        <taxon>Bacillati</taxon>
        <taxon>Bacillota</taxon>
        <taxon>Bacilli</taxon>
        <taxon>Bacillales</taxon>
        <taxon>Bacillaceae</taxon>
        <taxon>Metabacillus</taxon>
    </lineage>
</organism>
<name>A0A6I2MBF6_9BACI</name>
<keyword evidence="2" id="KW-1185">Reference proteome</keyword>
<proteinExistence type="predicted"/>
<dbReference type="RefSeq" id="WP_170292782.1">
    <property type="nucleotide sequence ID" value="NZ_CAJGAA010000002.1"/>
</dbReference>
<reference evidence="1 2" key="1">
    <citation type="submission" date="2019-11" db="EMBL/GenBank/DDBJ databases">
        <title>Bacillus idriensis genome.</title>
        <authorList>
            <person name="Konopka E.N."/>
            <person name="Newman J.D."/>
        </authorList>
    </citation>
    <scope>NUCLEOTIDE SEQUENCE [LARGE SCALE GENOMIC DNA]</scope>
    <source>
        <strain evidence="1 2">DSM 19097</strain>
    </source>
</reference>
<sequence length="67" mass="7943">MSSVARDMVEGYEDIAKEIQSFLWKGKPFKSEKIERSNEEIEEFLESIRQQCRTNYESGSYSLGWRD</sequence>
<evidence type="ECO:0000313" key="2">
    <source>
        <dbReference type="Proteomes" id="UP000441585"/>
    </source>
</evidence>
<dbReference type="Proteomes" id="UP000441585">
    <property type="component" value="Unassembled WGS sequence"/>
</dbReference>